<comment type="caution">
    <text evidence="1">The sequence shown here is derived from an EMBL/GenBank/DDBJ whole genome shotgun (WGS) entry which is preliminary data.</text>
</comment>
<dbReference type="EMBL" id="ABZS01000160">
    <property type="protein sequence ID" value="EEP60043.1"/>
    <property type="molecule type" value="Genomic_DNA"/>
</dbReference>
<dbReference type="Pfam" id="PF01724">
    <property type="entry name" value="DUF29"/>
    <property type="match status" value="1"/>
</dbReference>
<organism evidence="1 2">
    <name type="scientific">Sulfurihydrogenibium yellowstonense SS-5</name>
    <dbReference type="NCBI Taxonomy" id="432331"/>
    <lineage>
        <taxon>Bacteria</taxon>
        <taxon>Pseudomonadati</taxon>
        <taxon>Aquificota</taxon>
        <taxon>Aquificia</taxon>
        <taxon>Aquificales</taxon>
        <taxon>Hydrogenothermaceae</taxon>
        <taxon>Sulfurihydrogenibium</taxon>
    </lineage>
</organism>
<dbReference type="AlphaFoldDB" id="C4FLK5"/>
<dbReference type="PANTHER" id="PTHR34235">
    <property type="entry name" value="SLR1203 PROTEIN-RELATED"/>
    <property type="match status" value="1"/>
</dbReference>
<keyword evidence="2" id="KW-1185">Reference proteome</keyword>
<protein>
    <recommendedName>
        <fullName evidence="3">DUF29 domain-containing protein</fullName>
    </recommendedName>
</protein>
<reference evidence="1 2" key="1">
    <citation type="submission" date="2009-04" db="EMBL/GenBank/DDBJ databases">
        <authorList>
            <person name="Reysenbach A.-L."/>
            <person name="Heidelberg J.F."/>
            <person name="Nelson W.C."/>
        </authorList>
    </citation>
    <scope>NUCLEOTIDE SEQUENCE [LARGE SCALE GENOMIC DNA]</scope>
    <source>
        <strain evidence="1 2">SS-5</strain>
    </source>
</reference>
<dbReference type="Gene3D" id="1.20.1220.20">
    <property type="entry name" value="Uncharcterised protein PF01724"/>
    <property type="match status" value="1"/>
</dbReference>
<evidence type="ECO:0000313" key="2">
    <source>
        <dbReference type="Proteomes" id="UP000005540"/>
    </source>
</evidence>
<evidence type="ECO:0000313" key="1">
    <source>
        <dbReference type="EMBL" id="EEP60043.1"/>
    </source>
</evidence>
<accession>C4FLK5</accession>
<dbReference type="RefSeq" id="WP_007547819.1">
    <property type="nucleotide sequence ID" value="NZ_ABZS01000160.1"/>
</dbReference>
<proteinExistence type="predicted"/>
<name>C4FLK5_9AQUI</name>
<dbReference type="OrthoDB" id="14295at2"/>
<sequence length="173" mass="21108">MIMKTISKEELKSLYEKDYYQWIIENVELLKNKEFDLVDWDNVIEELESMGRSELRSVISFMAIILEHLYKWENFRENENMGDSWVRSILSSRNRIYDLFEESPSLKNKAKEEIELVWKSAVRRLINWFKYPENAHLANKYFGRKPTEKDFPEKCPYTFNQILEYEPWEEENV</sequence>
<evidence type="ECO:0008006" key="3">
    <source>
        <dbReference type="Google" id="ProtNLM"/>
    </source>
</evidence>
<gene>
    <name evidence="1" type="ORF">SULYE_1459</name>
</gene>
<dbReference type="InterPro" id="IPR002636">
    <property type="entry name" value="DUF29"/>
</dbReference>
<dbReference type="Proteomes" id="UP000005540">
    <property type="component" value="Unassembled WGS sequence"/>
</dbReference>